<proteinExistence type="predicted"/>
<dbReference type="SUPFAM" id="SSF46785">
    <property type="entry name" value="Winged helix' DNA-binding domain"/>
    <property type="match status" value="1"/>
</dbReference>
<feature type="domain" description="HTH iclR-type" evidence="5">
    <location>
        <begin position="1"/>
        <end position="62"/>
    </location>
</feature>
<evidence type="ECO:0000256" key="4">
    <source>
        <dbReference type="SAM" id="MobiDB-lite"/>
    </source>
</evidence>
<dbReference type="InterPro" id="IPR014757">
    <property type="entry name" value="Tscrpt_reg_IclR_C"/>
</dbReference>
<dbReference type="InterPro" id="IPR036388">
    <property type="entry name" value="WH-like_DNA-bd_sf"/>
</dbReference>
<evidence type="ECO:0000313" key="8">
    <source>
        <dbReference type="Proteomes" id="UP000494245"/>
    </source>
</evidence>
<dbReference type="InterPro" id="IPR036390">
    <property type="entry name" value="WH_DNA-bd_sf"/>
</dbReference>
<keyword evidence="3" id="KW-0804">Transcription</keyword>
<dbReference type="Proteomes" id="UP000494245">
    <property type="component" value="Unassembled WGS sequence"/>
</dbReference>
<evidence type="ECO:0000256" key="3">
    <source>
        <dbReference type="ARBA" id="ARBA00023163"/>
    </source>
</evidence>
<evidence type="ECO:0000256" key="1">
    <source>
        <dbReference type="ARBA" id="ARBA00023015"/>
    </source>
</evidence>
<name>A0A6V8LU76_9BACT</name>
<dbReference type="AlphaFoldDB" id="A0A6V8LU76"/>
<dbReference type="PROSITE" id="PS51078">
    <property type="entry name" value="ICLR_ED"/>
    <property type="match status" value="1"/>
</dbReference>
<keyword evidence="8" id="KW-1185">Reference proteome</keyword>
<dbReference type="PROSITE" id="PS51077">
    <property type="entry name" value="HTH_ICLR"/>
    <property type="match status" value="1"/>
</dbReference>
<dbReference type="InterPro" id="IPR029016">
    <property type="entry name" value="GAF-like_dom_sf"/>
</dbReference>
<dbReference type="EMBL" id="BLTE01000003">
    <property type="protein sequence ID" value="GFK93197.1"/>
    <property type="molecule type" value="Genomic_DNA"/>
</dbReference>
<evidence type="ECO:0000256" key="2">
    <source>
        <dbReference type="ARBA" id="ARBA00023125"/>
    </source>
</evidence>
<feature type="region of interest" description="Disordered" evidence="4">
    <location>
        <begin position="245"/>
        <end position="275"/>
    </location>
</feature>
<comment type="caution">
    <text evidence="7">The sequence shown here is derived from an EMBL/GenBank/DDBJ whole genome shotgun (WGS) entry which is preliminary data.</text>
</comment>
<dbReference type="RefSeq" id="WP_173081976.1">
    <property type="nucleotide sequence ID" value="NZ_BLTE01000003.1"/>
</dbReference>
<feature type="domain" description="IclR-ED" evidence="6">
    <location>
        <begin position="63"/>
        <end position="247"/>
    </location>
</feature>
<dbReference type="Pfam" id="PF09339">
    <property type="entry name" value="HTH_IclR"/>
    <property type="match status" value="1"/>
</dbReference>
<dbReference type="CDD" id="cd00090">
    <property type="entry name" value="HTH_ARSR"/>
    <property type="match status" value="1"/>
</dbReference>
<reference evidence="7 8" key="1">
    <citation type="submission" date="2020-04" db="EMBL/GenBank/DDBJ databases">
        <authorList>
            <consortium name="Desulfovibrio sp. FSS-1 genome sequencing consortium"/>
            <person name="Shimoshige H."/>
            <person name="Kobayashi H."/>
            <person name="Maekawa T."/>
        </authorList>
    </citation>
    <scope>NUCLEOTIDE SEQUENCE [LARGE SCALE GENOMIC DNA]</scope>
    <source>
        <strain evidence="7 8">SIID29052-01</strain>
    </source>
</reference>
<protein>
    <submittedName>
        <fullName evidence="7">Transcriptional regulator KdgR</fullName>
    </submittedName>
</protein>
<gene>
    <name evidence="7" type="primary">kdgR_1</name>
    <name evidence="7" type="ORF">NNJEOMEG_01028</name>
</gene>
<dbReference type="InterPro" id="IPR005471">
    <property type="entry name" value="Tscrpt_reg_IclR_N"/>
</dbReference>
<sequence length="275" mass="29462">MTSLDKALVLLDALAARGRAGVGELARATGMPPSTVHRLLAVLASWRYVRQEPGSRDYRLSIRLLELGARVRAELDLAAAARPFMEALARETGEAVNLVVFDADEAVYVEQECATRSMLRLFTRVGARVPLSCSGVGKAYLASLDSDKAMACFESSPRAARTPRTILNPGAFLRELEAVRRQGYAVDDEEMETGVRCAAALIRQAGGLPAGALSVSGPSARLTPERLPELGALVIRVAADISAQMGHAPGPQHQPRDSGTPEPRHQPHPSKRSNP</sequence>
<evidence type="ECO:0000259" key="6">
    <source>
        <dbReference type="PROSITE" id="PS51078"/>
    </source>
</evidence>
<dbReference type="Pfam" id="PF01614">
    <property type="entry name" value="IclR_C"/>
    <property type="match status" value="1"/>
</dbReference>
<dbReference type="PANTHER" id="PTHR30136:SF24">
    <property type="entry name" value="HTH-TYPE TRANSCRIPTIONAL REPRESSOR ALLR"/>
    <property type="match status" value="1"/>
</dbReference>
<dbReference type="GO" id="GO:0003700">
    <property type="term" value="F:DNA-binding transcription factor activity"/>
    <property type="evidence" value="ECO:0007669"/>
    <property type="project" value="TreeGrafter"/>
</dbReference>
<evidence type="ECO:0000313" key="7">
    <source>
        <dbReference type="EMBL" id="GFK93197.1"/>
    </source>
</evidence>
<dbReference type="GO" id="GO:0045892">
    <property type="term" value="P:negative regulation of DNA-templated transcription"/>
    <property type="evidence" value="ECO:0007669"/>
    <property type="project" value="TreeGrafter"/>
</dbReference>
<evidence type="ECO:0000259" key="5">
    <source>
        <dbReference type="PROSITE" id="PS51077"/>
    </source>
</evidence>
<dbReference type="GO" id="GO:0003677">
    <property type="term" value="F:DNA binding"/>
    <property type="evidence" value="ECO:0007669"/>
    <property type="project" value="UniProtKB-KW"/>
</dbReference>
<organism evidence="7 8">
    <name type="scientific">Fundidesulfovibrio magnetotacticus</name>
    <dbReference type="NCBI Taxonomy" id="2730080"/>
    <lineage>
        <taxon>Bacteria</taxon>
        <taxon>Pseudomonadati</taxon>
        <taxon>Thermodesulfobacteriota</taxon>
        <taxon>Desulfovibrionia</taxon>
        <taxon>Desulfovibrionales</taxon>
        <taxon>Desulfovibrionaceae</taxon>
        <taxon>Fundidesulfovibrio</taxon>
    </lineage>
</organism>
<keyword evidence="1" id="KW-0805">Transcription regulation</keyword>
<dbReference type="Gene3D" id="3.30.450.40">
    <property type="match status" value="1"/>
</dbReference>
<feature type="compositionally biased region" description="Basic residues" evidence="4">
    <location>
        <begin position="266"/>
        <end position="275"/>
    </location>
</feature>
<dbReference type="SUPFAM" id="SSF55781">
    <property type="entry name" value="GAF domain-like"/>
    <property type="match status" value="1"/>
</dbReference>
<reference evidence="7 8" key="2">
    <citation type="submission" date="2020-05" db="EMBL/GenBank/DDBJ databases">
        <title>Draft genome sequence of Desulfovibrio sp. strainFSS-1.</title>
        <authorList>
            <person name="Shimoshige H."/>
            <person name="Kobayashi H."/>
            <person name="Maekawa T."/>
        </authorList>
    </citation>
    <scope>NUCLEOTIDE SEQUENCE [LARGE SCALE GENOMIC DNA]</scope>
    <source>
        <strain evidence="7 8">SIID29052-01</strain>
    </source>
</reference>
<accession>A0A6V8LU76</accession>
<dbReference type="InterPro" id="IPR011991">
    <property type="entry name" value="ArsR-like_HTH"/>
</dbReference>
<dbReference type="PANTHER" id="PTHR30136">
    <property type="entry name" value="HELIX-TURN-HELIX TRANSCRIPTIONAL REGULATOR, ICLR FAMILY"/>
    <property type="match status" value="1"/>
</dbReference>
<keyword evidence="2" id="KW-0238">DNA-binding</keyword>
<dbReference type="SMART" id="SM00346">
    <property type="entry name" value="HTH_ICLR"/>
    <property type="match status" value="1"/>
</dbReference>
<dbReference type="Gene3D" id="1.10.10.10">
    <property type="entry name" value="Winged helix-like DNA-binding domain superfamily/Winged helix DNA-binding domain"/>
    <property type="match status" value="1"/>
</dbReference>
<dbReference type="InterPro" id="IPR050707">
    <property type="entry name" value="HTH_MetabolicPath_Reg"/>
</dbReference>